<evidence type="ECO:0000313" key="3">
    <source>
        <dbReference type="Proteomes" id="UP000265801"/>
    </source>
</evidence>
<accession>A0A3A1QLM7</accession>
<evidence type="ECO:0000313" key="2">
    <source>
        <dbReference type="EMBL" id="RIW27288.1"/>
    </source>
</evidence>
<dbReference type="AlphaFoldDB" id="A0A3A1QLM7"/>
<evidence type="ECO:0000256" key="1">
    <source>
        <dbReference type="SAM" id="MobiDB-lite"/>
    </source>
</evidence>
<dbReference type="Proteomes" id="UP000265801">
    <property type="component" value="Unassembled WGS sequence"/>
</dbReference>
<comment type="caution">
    <text evidence="2">The sequence shown here is derived from an EMBL/GenBank/DDBJ whole genome shotgun (WGS) entry which is preliminary data.</text>
</comment>
<sequence>MKANSHGGRREGAGRPSLGTTRKVSITLPDEVWEEIEKEKGDQTMSAYLRSVILQKL</sequence>
<organism evidence="2 3">
    <name type="scientific">Bacillus salacetis</name>
    <dbReference type="NCBI Taxonomy" id="2315464"/>
    <lineage>
        <taxon>Bacteria</taxon>
        <taxon>Bacillati</taxon>
        <taxon>Bacillota</taxon>
        <taxon>Bacilli</taxon>
        <taxon>Bacillales</taxon>
        <taxon>Bacillaceae</taxon>
        <taxon>Bacillus</taxon>
    </lineage>
</organism>
<feature type="region of interest" description="Disordered" evidence="1">
    <location>
        <begin position="1"/>
        <end position="24"/>
    </location>
</feature>
<keyword evidence="3" id="KW-1185">Reference proteome</keyword>
<dbReference type="OrthoDB" id="2898209at2"/>
<gene>
    <name evidence="2" type="ORF">D3H55_23155</name>
</gene>
<proteinExistence type="predicted"/>
<protein>
    <submittedName>
        <fullName evidence="2">CopG family transcriptional regulator</fullName>
    </submittedName>
</protein>
<reference evidence="2 3" key="1">
    <citation type="submission" date="2018-09" db="EMBL/GenBank/DDBJ databases">
        <title>Bacillus saliacetes sp. nov., isolated from Thai shrimp paste (Ka-pi).</title>
        <authorList>
            <person name="Daroonpunt R."/>
            <person name="Tanasupawat S."/>
            <person name="Yiamsombut S."/>
        </authorList>
    </citation>
    <scope>NUCLEOTIDE SEQUENCE [LARGE SCALE GENOMIC DNA]</scope>
    <source>
        <strain evidence="2 3">SKP7-4</strain>
    </source>
</reference>
<name>A0A3A1QLM7_9BACI</name>
<dbReference type="EMBL" id="QXIR01000057">
    <property type="protein sequence ID" value="RIW27288.1"/>
    <property type="molecule type" value="Genomic_DNA"/>
</dbReference>